<sequence>MNDEYFLAWLKSPAAIRVALIEVEARVAGAETTRYLSTGSYVTAPTDTPANTCYEAIVSTGIQFAEQLSLTGEASLSAGDIEVHNPSGVRDGWLGDVWANRPIRAWIGDPRWPRADFRMIFNGVVADIAPKGADKLALKLRDKLQRLNTPVSEAKLGGATPNADALLPLCWGEAHNVTPLLSDPGTLEFQVHGGAVERIDEVRANGVPVSATLDNDRGKFTLKVANASAAVTVSLKGETVGGYRNTVAALVQRIVTGYGKVADRFTAGDVDAANMAAFEVAHQQPVGLYLSDRTNVLNACQMLASSVGAQVAMSRLGRLRLIQLSLPGTGVPTAIHPWHMVDGTLAPASRTNVAAAVKLGFCKNWTVQDKLDTGIPVQHKDLYKAEWLTTTRADAAVQALYRLDAEPVQQDTLLLRKVDADAEAARRLALWRVPRTVYEFEGTPEMLALELGQAVTLHHRRYGMAGGVQGIVISLAPNWESARVKVGVLV</sequence>
<organism evidence="1 2">
    <name type="scientific">Janthinobacterium fluminis</name>
    <dbReference type="NCBI Taxonomy" id="2987524"/>
    <lineage>
        <taxon>Bacteria</taxon>
        <taxon>Pseudomonadati</taxon>
        <taxon>Pseudomonadota</taxon>
        <taxon>Betaproteobacteria</taxon>
        <taxon>Burkholderiales</taxon>
        <taxon>Oxalobacteraceae</taxon>
        <taxon>Janthinobacterium</taxon>
    </lineage>
</organism>
<keyword evidence="2" id="KW-1185">Reference proteome</keyword>
<comment type="caution">
    <text evidence="1">The sequence shown here is derived from an EMBL/GenBank/DDBJ whole genome shotgun (WGS) entry which is preliminary data.</text>
</comment>
<evidence type="ECO:0008006" key="3">
    <source>
        <dbReference type="Google" id="ProtNLM"/>
    </source>
</evidence>
<dbReference type="EMBL" id="JAQQXR010000001">
    <property type="protein sequence ID" value="MDC8756265.1"/>
    <property type="molecule type" value="Genomic_DNA"/>
</dbReference>
<evidence type="ECO:0000313" key="2">
    <source>
        <dbReference type="Proteomes" id="UP001221208"/>
    </source>
</evidence>
<gene>
    <name evidence="1" type="ORF">OIK44_01520</name>
</gene>
<protein>
    <recommendedName>
        <fullName evidence="3">Phage tail protein</fullName>
    </recommendedName>
</protein>
<reference evidence="1 2" key="1">
    <citation type="submission" date="2022-10" db="EMBL/GenBank/DDBJ databases">
        <title>Janthinobacterium sp. hw3 Genome sequencing.</title>
        <authorList>
            <person name="Park S."/>
        </authorList>
    </citation>
    <scope>NUCLEOTIDE SEQUENCE [LARGE SCALE GENOMIC DNA]</scope>
    <source>
        <strain evidence="2">hw3</strain>
    </source>
</reference>
<accession>A0ABT5JVQ0</accession>
<evidence type="ECO:0000313" key="1">
    <source>
        <dbReference type="EMBL" id="MDC8756265.1"/>
    </source>
</evidence>
<dbReference type="RefSeq" id="WP_273668890.1">
    <property type="nucleotide sequence ID" value="NZ_JAQQXR010000001.1"/>
</dbReference>
<dbReference type="Proteomes" id="UP001221208">
    <property type="component" value="Unassembled WGS sequence"/>
</dbReference>
<name>A0ABT5JVQ0_9BURK</name>
<proteinExistence type="predicted"/>